<name>A0ABS4GL38_9BACL</name>
<comment type="catalytic activity">
    <reaction evidence="6 8">
        <text>alpha-D-glucosamine 1-phosphate = D-glucosamine 6-phosphate</text>
        <dbReference type="Rhea" id="RHEA:23424"/>
        <dbReference type="ChEBI" id="CHEBI:58516"/>
        <dbReference type="ChEBI" id="CHEBI:58725"/>
        <dbReference type="EC" id="5.4.2.10"/>
    </reaction>
</comment>
<dbReference type="PANTHER" id="PTHR42946">
    <property type="entry name" value="PHOSPHOHEXOSE MUTASE"/>
    <property type="match status" value="1"/>
</dbReference>
<dbReference type="InterPro" id="IPR005845">
    <property type="entry name" value="A-D-PHexomutase_a/b/a-II"/>
</dbReference>
<sequence length="452" mass="48970">MGKYFGTDGVRGVANDSLTPEFAFKLGRCGGYILTKDRIDARPKVVIGRDTRVSGQLLEGAMIAGLLSIGVDVVRLGVISTPGVAYLTRTLEANAGVMISASHNPFDDNGIKFFGSDGFKLSDSMEGAIEALLDLNEDPLPRPVGAEIGTVTDDLEGKQKYMAYLKSTVSQPFDGMKIVLDCAHGAAGSVAPQLFVQLGAETIVLGNEPNGFNINQGCGSTSPERIQEAVIEHQADAGLAFDGDADRLIAIDEKGNIIDGDQILFVLARVLLKKGRLRENTVVSTLMSNLGFYKALEKNGIRSKQTKVGDRYVIEQMRNGGYNLGGEQSGHIILLDYNTTGDGILSALHLLQAIKEEKQPLSQLVAAMPKYPQFLINVPIKNKDEFDTNQRIKEVIHSVEKRLGEYGRILVRPSGTEPLVRVMAEGSNEPELLHCMESIVEVIHEEFVQAVG</sequence>
<dbReference type="InterPro" id="IPR016055">
    <property type="entry name" value="A-D-PHexomutase_a/b/a-I/II/III"/>
</dbReference>
<feature type="domain" description="Alpha-D-phosphohexomutase alpha/beta/alpha" evidence="11">
    <location>
        <begin position="160"/>
        <end position="255"/>
    </location>
</feature>
<gene>
    <name evidence="6" type="primary">glmM</name>
    <name evidence="13" type="ORF">J2Z37_000972</name>
</gene>
<comment type="caution">
    <text evidence="13">The sequence shown here is derived from an EMBL/GenBank/DDBJ whole genome shotgun (WGS) entry which is preliminary data.</text>
</comment>
<dbReference type="InterPro" id="IPR005841">
    <property type="entry name" value="Alpha-D-phosphohexomutase_SF"/>
</dbReference>
<evidence type="ECO:0000256" key="1">
    <source>
        <dbReference type="ARBA" id="ARBA00010231"/>
    </source>
</evidence>
<evidence type="ECO:0000256" key="7">
    <source>
        <dbReference type="RuleBase" id="RU004326"/>
    </source>
</evidence>
<dbReference type="SUPFAM" id="SSF53738">
    <property type="entry name" value="Phosphoglucomutase, first 3 domains"/>
    <property type="match status" value="3"/>
</dbReference>
<evidence type="ECO:0000259" key="11">
    <source>
        <dbReference type="Pfam" id="PF02879"/>
    </source>
</evidence>
<dbReference type="GO" id="GO:0008966">
    <property type="term" value="F:phosphoglucosamine mutase activity"/>
    <property type="evidence" value="ECO:0007669"/>
    <property type="project" value="UniProtKB-EC"/>
</dbReference>
<dbReference type="Pfam" id="PF00408">
    <property type="entry name" value="PGM_PMM_IV"/>
    <property type="match status" value="1"/>
</dbReference>
<feature type="binding site" description="via phosphate group" evidence="6">
    <location>
        <position position="102"/>
    </location>
    <ligand>
        <name>Mg(2+)</name>
        <dbReference type="ChEBI" id="CHEBI:18420"/>
    </ligand>
</feature>
<feature type="binding site" evidence="6">
    <location>
        <position position="244"/>
    </location>
    <ligand>
        <name>Mg(2+)</name>
        <dbReference type="ChEBI" id="CHEBI:18420"/>
    </ligand>
</feature>
<evidence type="ECO:0000259" key="9">
    <source>
        <dbReference type="Pfam" id="PF00408"/>
    </source>
</evidence>
<comment type="similarity">
    <text evidence="1 6 7">Belongs to the phosphohexose mutase family.</text>
</comment>
<evidence type="ECO:0000256" key="6">
    <source>
        <dbReference type="HAMAP-Rule" id="MF_01554"/>
    </source>
</evidence>
<feature type="domain" description="Alpha-D-phosphohexomutase alpha/beta/alpha" evidence="12">
    <location>
        <begin position="259"/>
        <end position="371"/>
    </location>
</feature>
<evidence type="ECO:0000313" key="13">
    <source>
        <dbReference type="EMBL" id="MBP1930975.1"/>
    </source>
</evidence>
<evidence type="ECO:0000256" key="4">
    <source>
        <dbReference type="ARBA" id="ARBA00022842"/>
    </source>
</evidence>
<dbReference type="SUPFAM" id="SSF55957">
    <property type="entry name" value="Phosphoglucomutase, C-terminal domain"/>
    <property type="match status" value="1"/>
</dbReference>
<dbReference type="PANTHER" id="PTHR42946:SF1">
    <property type="entry name" value="PHOSPHOGLUCOMUTASE (ALPHA-D-GLUCOSE-1,6-BISPHOSPHATE-DEPENDENT)"/>
    <property type="match status" value="1"/>
</dbReference>
<dbReference type="NCBIfam" id="TIGR01455">
    <property type="entry name" value="glmM"/>
    <property type="match status" value="1"/>
</dbReference>
<dbReference type="InterPro" id="IPR050060">
    <property type="entry name" value="Phosphoglucosamine_mutase"/>
</dbReference>
<dbReference type="InterPro" id="IPR016066">
    <property type="entry name" value="A-D-PHexomutase_CS"/>
</dbReference>
<evidence type="ECO:0000256" key="5">
    <source>
        <dbReference type="ARBA" id="ARBA00023235"/>
    </source>
</evidence>
<dbReference type="Gene3D" id="3.30.310.50">
    <property type="entry name" value="Alpha-D-phosphohexomutase, C-terminal domain"/>
    <property type="match status" value="1"/>
</dbReference>
<protein>
    <recommendedName>
        <fullName evidence="6 8">Phosphoglucosamine mutase</fullName>
        <ecNumber evidence="6 8">5.4.2.10</ecNumber>
    </recommendedName>
</protein>
<dbReference type="HAMAP" id="MF_01554_B">
    <property type="entry name" value="GlmM_B"/>
    <property type="match status" value="1"/>
</dbReference>
<evidence type="ECO:0000256" key="8">
    <source>
        <dbReference type="RuleBase" id="RU004327"/>
    </source>
</evidence>
<dbReference type="Pfam" id="PF02878">
    <property type="entry name" value="PGM_PMM_I"/>
    <property type="match status" value="1"/>
</dbReference>
<dbReference type="InterPro" id="IPR006352">
    <property type="entry name" value="GlmM_bact"/>
</dbReference>
<feature type="binding site" evidence="6">
    <location>
        <position position="242"/>
    </location>
    <ligand>
        <name>Mg(2+)</name>
        <dbReference type="ChEBI" id="CHEBI:18420"/>
    </ligand>
</feature>
<dbReference type="Pfam" id="PF02879">
    <property type="entry name" value="PGM_PMM_II"/>
    <property type="match status" value="1"/>
</dbReference>
<dbReference type="Pfam" id="PF02880">
    <property type="entry name" value="PGM_PMM_III"/>
    <property type="match status" value="1"/>
</dbReference>
<feature type="domain" description="Alpha-D-phosphohexomutase alpha/beta/alpha" evidence="10">
    <location>
        <begin position="3"/>
        <end position="134"/>
    </location>
</feature>
<reference evidence="13 14" key="1">
    <citation type="submission" date="2021-03" db="EMBL/GenBank/DDBJ databases">
        <title>Genomic Encyclopedia of Type Strains, Phase IV (KMG-IV): sequencing the most valuable type-strain genomes for metagenomic binning, comparative biology and taxonomic classification.</title>
        <authorList>
            <person name="Goeker M."/>
        </authorList>
    </citation>
    <scope>NUCLEOTIDE SEQUENCE [LARGE SCALE GENOMIC DNA]</scope>
    <source>
        <strain evidence="13 14">DSM 24738</strain>
    </source>
</reference>
<feature type="active site" description="Phosphoserine intermediate" evidence="6">
    <location>
        <position position="102"/>
    </location>
</feature>
<accession>A0ABS4GL38</accession>
<feature type="modified residue" description="Phosphoserine" evidence="6">
    <location>
        <position position="102"/>
    </location>
</feature>
<evidence type="ECO:0000256" key="2">
    <source>
        <dbReference type="ARBA" id="ARBA00022553"/>
    </source>
</evidence>
<evidence type="ECO:0000259" key="12">
    <source>
        <dbReference type="Pfam" id="PF02880"/>
    </source>
</evidence>
<dbReference type="NCBIfam" id="NF008139">
    <property type="entry name" value="PRK10887.1"/>
    <property type="match status" value="1"/>
</dbReference>
<dbReference type="InterPro" id="IPR005843">
    <property type="entry name" value="A-D-PHexomutase_C"/>
</dbReference>
<dbReference type="Proteomes" id="UP001519343">
    <property type="component" value="Unassembled WGS sequence"/>
</dbReference>
<comment type="PTM">
    <text evidence="6">Activated by phosphorylation.</text>
</comment>
<dbReference type="EC" id="5.4.2.10" evidence="6 8"/>
<dbReference type="CDD" id="cd05802">
    <property type="entry name" value="GlmM"/>
    <property type="match status" value="1"/>
</dbReference>
<dbReference type="Gene3D" id="3.40.120.10">
    <property type="entry name" value="Alpha-D-Glucose-1,6-Bisphosphate, subunit A, domain 3"/>
    <property type="match status" value="3"/>
</dbReference>
<evidence type="ECO:0000313" key="14">
    <source>
        <dbReference type="Proteomes" id="UP001519343"/>
    </source>
</evidence>
<dbReference type="InterPro" id="IPR036900">
    <property type="entry name" value="A-D-PHexomutase_C_sf"/>
</dbReference>
<feature type="binding site" evidence="6">
    <location>
        <position position="246"/>
    </location>
    <ligand>
        <name>Mg(2+)</name>
        <dbReference type="ChEBI" id="CHEBI:18420"/>
    </ligand>
</feature>
<dbReference type="EMBL" id="JAGGKT010000002">
    <property type="protein sequence ID" value="MBP1930975.1"/>
    <property type="molecule type" value="Genomic_DNA"/>
</dbReference>
<comment type="function">
    <text evidence="6 8">Catalyzes the conversion of glucosamine-6-phosphate to glucosamine-1-phosphate.</text>
</comment>
<evidence type="ECO:0000259" key="10">
    <source>
        <dbReference type="Pfam" id="PF02878"/>
    </source>
</evidence>
<keyword evidence="5 6" id="KW-0413">Isomerase</keyword>
<dbReference type="PROSITE" id="PS00710">
    <property type="entry name" value="PGM_PMM"/>
    <property type="match status" value="1"/>
</dbReference>
<keyword evidence="4 6" id="KW-0460">Magnesium</keyword>
<proteinExistence type="inferred from homology"/>
<dbReference type="InterPro" id="IPR005846">
    <property type="entry name" value="A-D-PHexomutase_a/b/a-III"/>
</dbReference>
<organism evidence="13 14">
    <name type="scientific">Ammoniphilus resinae</name>
    <dbReference type="NCBI Taxonomy" id="861532"/>
    <lineage>
        <taxon>Bacteria</taxon>
        <taxon>Bacillati</taxon>
        <taxon>Bacillota</taxon>
        <taxon>Bacilli</taxon>
        <taxon>Bacillales</taxon>
        <taxon>Paenibacillaceae</taxon>
        <taxon>Aneurinibacillus group</taxon>
        <taxon>Ammoniphilus</taxon>
    </lineage>
</organism>
<keyword evidence="2 6" id="KW-0597">Phosphoprotein</keyword>
<dbReference type="InterPro" id="IPR005844">
    <property type="entry name" value="A-D-PHexomutase_a/b/a-I"/>
</dbReference>
<comment type="cofactor">
    <cofactor evidence="6">
        <name>Mg(2+)</name>
        <dbReference type="ChEBI" id="CHEBI:18420"/>
    </cofactor>
    <text evidence="6">Binds 1 Mg(2+) ion per subunit.</text>
</comment>
<feature type="domain" description="Alpha-D-phosphohexomutase C-terminal" evidence="9">
    <location>
        <begin position="375"/>
        <end position="441"/>
    </location>
</feature>
<keyword evidence="3 6" id="KW-0479">Metal-binding</keyword>
<evidence type="ECO:0000256" key="3">
    <source>
        <dbReference type="ARBA" id="ARBA00022723"/>
    </source>
</evidence>
<dbReference type="PRINTS" id="PR00509">
    <property type="entry name" value="PGMPMM"/>
</dbReference>
<dbReference type="RefSeq" id="WP_209809081.1">
    <property type="nucleotide sequence ID" value="NZ_JAGGKT010000002.1"/>
</dbReference>
<keyword evidence="14" id="KW-1185">Reference proteome</keyword>